<dbReference type="Proteomes" id="UP001218218">
    <property type="component" value="Unassembled WGS sequence"/>
</dbReference>
<comment type="caution">
    <text evidence="1">The sequence shown here is derived from an EMBL/GenBank/DDBJ whole genome shotgun (WGS) entry which is preliminary data.</text>
</comment>
<proteinExistence type="predicted"/>
<protein>
    <submittedName>
        <fullName evidence="1">Uncharacterized protein</fullName>
    </submittedName>
</protein>
<keyword evidence="2" id="KW-1185">Reference proteome</keyword>
<gene>
    <name evidence="1" type="ORF">DFH08DRAFT_842105</name>
</gene>
<dbReference type="AlphaFoldDB" id="A0AAD7AJA8"/>
<evidence type="ECO:0000313" key="1">
    <source>
        <dbReference type="EMBL" id="KAJ7360672.1"/>
    </source>
</evidence>
<accession>A0AAD7AJA8</accession>
<dbReference type="EMBL" id="JARIHO010000005">
    <property type="protein sequence ID" value="KAJ7360672.1"/>
    <property type="molecule type" value="Genomic_DNA"/>
</dbReference>
<evidence type="ECO:0000313" key="2">
    <source>
        <dbReference type="Proteomes" id="UP001218218"/>
    </source>
</evidence>
<name>A0AAD7AJA8_9AGAR</name>
<reference evidence="1" key="1">
    <citation type="submission" date="2023-03" db="EMBL/GenBank/DDBJ databases">
        <title>Massive genome expansion in bonnet fungi (Mycena s.s.) driven by repeated elements and novel gene families across ecological guilds.</title>
        <authorList>
            <consortium name="Lawrence Berkeley National Laboratory"/>
            <person name="Harder C.B."/>
            <person name="Miyauchi S."/>
            <person name="Viragh M."/>
            <person name="Kuo A."/>
            <person name="Thoen E."/>
            <person name="Andreopoulos B."/>
            <person name="Lu D."/>
            <person name="Skrede I."/>
            <person name="Drula E."/>
            <person name="Henrissat B."/>
            <person name="Morin E."/>
            <person name="Kohler A."/>
            <person name="Barry K."/>
            <person name="LaButti K."/>
            <person name="Morin E."/>
            <person name="Salamov A."/>
            <person name="Lipzen A."/>
            <person name="Mereny Z."/>
            <person name="Hegedus B."/>
            <person name="Baldrian P."/>
            <person name="Stursova M."/>
            <person name="Weitz H."/>
            <person name="Taylor A."/>
            <person name="Grigoriev I.V."/>
            <person name="Nagy L.G."/>
            <person name="Martin F."/>
            <person name="Kauserud H."/>
        </authorList>
    </citation>
    <scope>NUCLEOTIDE SEQUENCE</scope>
    <source>
        <strain evidence="1">CBHHK002</strain>
    </source>
</reference>
<organism evidence="1 2">
    <name type="scientific">Mycena albidolilacea</name>
    <dbReference type="NCBI Taxonomy" id="1033008"/>
    <lineage>
        <taxon>Eukaryota</taxon>
        <taxon>Fungi</taxon>
        <taxon>Dikarya</taxon>
        <taxon>Basidiomycota</taxon>
        <taxon>Agaricomycotina</taxon>
        <taxon>Agaricomycetes</taxon>
        <taxon>Agaricomycetidae</taxon>
        <taxon>Agaricales</taxon>
        <taxon>Marasmiineae</taxon>
        <taxon>Mycenaceae</taxon>
        <taxon>Mycena</taxon>
    </lineage>
</organism>
<sequence>MPCRRWHEHARQHPYIHLLAPSTTWPFVGVLEFHFTTILTAPTDYRKYHRTSPGFGVIMVAEDSEIGVRHTSGLRRLSLELRCPSLYRLFIRPQHLSFTSGLTHLGIHTSNGNRGDGENAKLIFNASRTLQSLHIQTESASDRITSPLPPFPALRFLQYDLPILALGHPWFVENLRGFLAPESSPRLDGIIVIFHLGDGAAINGGTLNMLDAAIEAHPAHPYLGFRWHSDLSSRLPSRYLDTFVHMIHRAMPRALTSGRLAIEHV</sequence>